<dbReference type="eggNOG" id="ENOG502QTH7">
    <property type="taxonomic scope" value="Eukaryota"/>
</dbReference>
<dbReference type="AlphaFoldDB" id="A0A1X7V823"/>
<dbReference type="InParanoid" id="A0A1X7V823"/>
<dbReference type="KEGG" id="aqu:100636949"/>
<dbReference type="OrthoDB" id="1930760at2759"/>
<dbReference type="InterPro" id="IPR036249">
    <property type="entry name" value="Thioredoxin-like_sf"/>
</dbReference>
<dbReference type="Proteomes" id="UP000007879">
    <property type="component" value="Unassembled WGS sequence"/>
</dbReference>
<dbReference type="PANTHER" id="PTHR13887">
    <property type="entry name" value="GLUTATHIONE S-TRANSFERASE KAPPA"/>
    <property type="match status" value="1"/>
</dbReference>
<reference evidence="3" key="1">
    <citation type="journal article" date="2010" name="Nature">
        <title>The Amphimedon queenslandica genome and the evolution of animal complexity.</title>
        <authorList>
            <person name="Srivastava M."/>
            <person name="Simakov O."/>
            <person name="Chapman J."/>
            <person name="Fahey B."/>
            <person name="Gauthier M.E."/>
            <person name="Mitros T."/>
            <person name="Richards G.S."/>
            <person name="Conaco C."/>
            <person name="Dacre M."/>
            <person name="Hellsten U."/>
            <person name="Larroux C."/>
            <person name="Putnam N.H."/>
            <person name="Stanke M."/>
            <person name="Adamska M."/>
            <person name="Darling A."/>
            <person name="Degnan S.M."/>
            <person name="Oakley T.H."/>
            <person name="Plachetzki D.C."/>
            <person name="Zhai Y."/>
            <person name="Adamski M."/>
            <person name="Calcino A."/>
            <person name="Cummins S.F."/>
            <person name="Goodstein D.M."/>
            <person name="Harris C."/>
            <person name="Jackson D.J."/>
            <person name="Leys S.P."/>
            <person name="Shu S."/>
            <person name="Woodcroft B.J."/>
            <person name="Vervoort M."/>
            <person name="Kosik K.S."/>
            <person name="Manning G."/>
            <person name="Degnan B.M."/>
            <person name="Rokhsar D.S."/>
        </authorList>
    </citation>
    <scope>NUCLEOTIDE SEQUENCE [LARGE SCALE GENOMIC DNA]</scope>
</reference>
<proteinExistence type="predicted"/>
<evidence type="ECO:0000313" key="3">
    <source>
        <dbReference type="Proteomes" id="UP000007879"/>
    </source>
</evidence>
<reference evidence="2" key="2">
    <citation type="submission" date="2017-05" db="UniProtKB">
        <authorList>
            <consortium name="EnsemblMetazoa"/>
        </authorList>
    </citation>
    <scope>IDENTIFICATION</scope>
</reference>
<evidence type="ECO:0000313" key="2">
    <source>
        <dbReference type="EnsemblMetazoa" id="Aqu2.1.36151_001"/>
    </source>
</evidence>
<sequence length="228" mass="26092">MSTKPVEVTVEVTSDVVCPWCWVGKRHLDIALEQVKDEFNVHVRWRPFNLNPWLPEEGMNFKEFAITKFGEDGLKRFTSGQVPFFEKGKAVGLKFNYTNNTRVVPTKKAHILLEYAHREGKQHQLKEKLFGAYYTDGYDISDHLVLGDLLESVGLNKDEGLSKLSDPEYIKHYEEEMIENKRKGISGVPNFELYLSNSPSGVRQSFSGAQPVETFIAVLRRLKLLAKV</sequence>
<dbReference type="EnsemblMetazoa" id="XM_003385358.3">
    <property type="protein sequence ID" value="XP_003385406.1"/>
    <property type="gene ID" value="LOC100636949"/>
</dbReference>
<dbReference type="STRING" id="400682.A0A1X7V823"/>
<dbReference type="CDD" id="cd03024">
    <property type="entry name" value="DsbA_FrnE"/>
    <property type="match status" value="1"/>
</dbReference>
<feature type="domain" description="DSBA-like thioredoxin" evidence="1">
    <location>
        <begin position="9"/>
        <end position="215"/>
    </location>
</feature>
<dbReference type="OMA" id="QKYAISG"/>
<keyword evidence="3" id="KW-1185">Reference proteome</keyword>
<dbReference type="InterPro" id="IPR001853">
    <property type="entry name" value="DSBA-like_thioredoxin_dom"/>
</dbReference>
<accession>A0A1X7V823</accession>
<dbReference type="GO" id="GO:0016491">
    <property type="term" value="F:oxidoreductase activity"/>
    <property type="evidence" value="ECO:0007669"/>
    <property type="project" value="InterPro"/>
</dbReference>
<dbReference type="SUPFAM" id="SSF52833">
    <property type="entry name" value="Thioredoxin-like"/>
    <property type="match status" value="1"/>
</dbReference>
<protein>
    <recommendedName>
        <fullName evidence="1">DSBA-like thioredoxin domain-containing protein</fullName>
    </recommendedName>
</protein>
<evidence type="ECO:0000259" key="1">
    <source>
        <dbReference type="Pfam" id="PF01323"/>
    </source>
</evidence>
<name>A0A1X7V823_AMPQE</name>
<gene>
    <name evidence="2" type="primary">100636949</name>
</gene>
<dbReference type="Pfam" id="PF01323">
    <property type="entry name" value="DSBA"/>
    <property type="match status" value="1"/>
</dbReference>
<dbReference type="EnsemblMetazoa" id="Aqu2.1.36151_001">
    <property type="protein sequence ID" value="Aqu2.1.36151_001"/>
    <property type="gene ID" value="Aqu2.1.36151"/>
</dbReference>
<dbReference type="Gene3D" id="3.40.30.10">
    <property type="entry name" value="Glutaredoxin"/>
    <property type="match status" value="1"/>
</dbReference>
<organism evidence="2">
    <name type="scientific">Amphimedon queenslandica</name>
    <name type="common">Sponge</name>
    <dbReference type="NCBI Taxonomy" id="400682"/>
    <lineage>
        <taxon>Eukaryota</taxon>
        <taxon>Metazoa</taxon>
        <taxon>Porifera</taxon>
        <taxon>Demospongiae</taxon>
        <taxon>Heteroscleromorpha</taxon>
        <taxon>Haplosclerida</taxon>
        <taxon>Niphatidae</taxon>
        <taxon>Amphimedon</taxon>
    </lineage>
</organism>
<dbReference type="PANTHER" id="PTHR13887:SF41">
    <property type="entry name" value="THIOREDOXIN SUPERFAMILY PROTEIN"/>
    <property type="match status" value="1"/>
</dbReference>